<protein>
    <submittedName>
        <fullName evidence="1">Uncharacterized protein</fullName>
    </submittedName>
</protein>
<sequence>MKPNRNTALVADSAWPLPATSALLAEPALPQQTGRTITITRPGPTSGKQRPSAIVTVSTALGWLPLKKRPTKTMAATTATLSPWPRFLPLQRPSATGRFSFQGTPDTRLTMLSLGEGSISYHHGGGYGGGAYSGVGFHSYNAYAPHGSITGERTVSHFDRDPFVDTPVVLTRLVYFHQPALDRVLTILFTDKSSTSSQVGWTSALVEKGSCHGRVCKSYN</sequence>
<proteinExistence type="predicted"/>
<evidence type="ECO:0000313" key="2">
    <source>
        <dbReference type="Proteomes" id="UP000693738"/>
    </source>
</evidence>
<name>A0A8J2IEU7_FUSEQ</name>
<dbReference type="Proteomes" id="UP000693738">
    <property type="component" value="Unassembled WGS sequence"/>
</dbReference>
<dbReference type="EMBL" id="CAJSTJ010000022">
    <property type="protein sequence ID" value="CAG7554770.1"/>
    <property type="molecule type" value="Genomic_DNA"/>
</dbReference>
<gene>
    <name evidence="1" type="ORF">FEQUK3_LOCUS506</name>
</gene>
<organism evidence="1 2">
    <name type="scientific">Fusarium equiseti</name>
    <name type="common">Fusarium scirpi</name>
    <dbReference type="NCBI Taxonomy" id="61235"/>
    <lineage>
        <taxon>Eukaryota</taxon>
        <taxon>Fungi</taxon>
        <taxon>Dikarya</taxon>
        <taxon>Ascomycota</taxon>
        <taxon>Pezizomycotina</taxon>
        <taxon>Sordariomycetes</taxon>
        <taxon>Hypocreomycetidae</taxon>
        <taxon>Hypocreales</taxon>
        <taxon>Nectriaceae</taxon>
        <taxon>Fusarium</taxon>
        <taxon>Fusarium incarnatum-equiseti species complex</taxon>
    </lineage>
</organism>
<dbReference type="AlphaFoldDB" id="A0A8J2IEU7"/>
<comment type="caution">
    <text evidence="1">The sequence shown here is derived from an EMBL/GenBank/DDBJ whole genome shotgun (WGS) entry which is preliminary data.</text>
</comment>
<accession>A0A8J2IEU7</accession>
<reference evidence="1" key="1">
    <citation type="submission" date="2021-05" db="EMBL/GenBank/DDBJ databases">
        <authorList>
            <person name="Khan N."/>
        </authorList>
    </citation>
    <scope>NUCLEOTIDE SEQUENCE</scope>
</reference>
<evidence type="ECO:0000313" key="1">
    <source>
        <dbReference type="EMBL" id="CAG7554770.1"/>
    </source>
</evidence>